<dbReference type="eggNOG" id="COG2378">
    <property type="taxonomic scope" value="Bacteria"/>
</dbReference>
<evidence type="ECO:0000313" key="2">
    <source>
        <dbReference type="EMBL" id="BAL91153.1"/>
    </source>
</evidence>
<dbReference type="AlphaFoldDB" id="I0HDR6"/>
<dbReference type="RefSeq" id="WP_014446040.1">
    <property type="nucleotide sequence ID" value="NC_017093.1"/>
</dbReference>
<name>I0HDR6_ACTM4</name>
<gene>
    <name evidence="2" type="ordered locus">AMIS_59330</name>
</gene>
<dbReference type="Pfam" id="PF13625">
    <property type="entry name" value="Helicase_C_3"/>
    <property type="match status" value="1"/>
</dbReference>
<dbReference type="HOGENOM" id="CLU_013420_0_0_11"/>
<proteinExistence type="predicted"/>
<dbReference type="PATRIC" id="fig|512565.3.peg.5929"/>
<protein>
    <recommendedName>
        <fullName evidence="1">Helicase XPB/Ssl2 N-terminal domain-containing protein</fullName>
    </recommendedName>
</protein>
<evidence type="ECO:0000259" key="1">
    <source>
        <dbReference type="Pfam" id="PF13625"/>
    </source>
</evidence>
<dbReference type="OrthoDB" id="3415124at2"/>
<dbReference type="Proteomes" id="UP000007882">
    <property type="component" value="Chromosome"/>
</dbReference>
<evidence type="ECO:0000313" key="3">
    <source>
        <dbReference type="Proteomes" id="UP000007882"/>
    </source>
</evidence>
<sequence length="684" mass="71269">MPTPEHLAAHLRTLSPEELSALLTARLDVLQEPAPRSLGELAGRLLRQESIIRTLSLSALSHVQVAEAVAALGDGWTVARLADLLGVPADDPFLRETLSVLAGRGLVWPGAGSHLRVMWPHPLGLGPTAAQLLQQLDVVALREIGAALGVTPGRTKRAAVAELAAWLGDAEKVRALVAQAPASVGTSLSRIAQQSLDPFGFGGIMLGAQMDAPPWAVDRGLVVRSPWGSGVQMPAEVALALRGGAVPFTPEPPSPPLGEVDAELVERESAAAAADMLSLVTAVTELIGHTSVTVLKNGGIGIRELRRMAKAAGRDEDRIRFAVEVMTAGGMVGGSERVLALGDGFEEYATMEPPGQLLDLADSWLGLPACPLAPGSAGDPALSWDYDDEAVLSGLRAGVIGLLASVTVPGQSLDPSELPGLLTWHMPFLTEAARDDLDRFVAGIWREAHLLGLLAHGAITLLGRQLLAGDAEALRAHLAVLIPPARTTVVLQNDLTAVVTGTPSAALLALLDQTASTESRSGAWTWRFTPASVLRALDAGATPASLVTDLTAVAEDGRLPQPLEYLIKDVGRQHGRVQVRAVGCVLCSTDESLLDEIVASRALKGLRLVRLAPTVAASGKPPAETLVALREGGYAPAEVRADGSPVVSVVRQRKPAPAPVPVPASGAPMLADPVALADRLLKLD</sequence>
<dbReference type="EMBL" id="AP012319">
    <property type="protein sequence ID" value="BAL91153.1"/>
    <property type="molecule type" value="Genomic_DNA"/>
</dbReference>
<accession>I0HDR6</accession>
<organism evidence="2 3">
    <name type="scientific">Actinoplanes missouriensis (strain ATCC 14538 / DSM 43046 / CBS 188.64 / JCM 3121 / NBRC 102363 / NCIMB 12654 / NRRL B-3342 / UNCC 431)</name>
    <dbReference type="NCBI Taxonomy" id="512565"/>
    <lineage>
        <taxon>Bacteria</taxon>
        <taxon>Bacillati</taxon>
        <taxon>Actinomycetota</taxon>
        <taxon>Actinomycetes</taxon>
        <taxon>Micromonosporales</taxon>
        <taxon>Micromonosporaceae</taxon>
        <taxon>Actinoplanes</taxon>
    </lineage>
</organism>
<dbReference type="InterPro" id="IPR032830">
    <property type="entry name" value="XPB/Ssl2_N"/>
</dbReference>
<reference evidence="2 3" key="1">
    <citation type="submission" date="2012-02" db="EMBL/GenBank/DDBJ databases">
        <title>Complete genome sequence of Actinoplanes missouriensis 431 (= NBRC 102363).</title>
        <authorList>
            <person name="Ohnishi Y."/>
            <person name="Ishikawa J."/>
            <person name="Sekine M."/>
            <person name="Hosoyama A."/>
            <person name="Harada T."/>
            <person name="Narita H."/>
            <person name="Hata T."/>
            <person name="Konno Y."/>
            <person name="Tutikane K."/>
            <person name="Fujita N."/>
            <person name="Horinouchi S."/>
            <person name="Hayakawa M."/>
        </authorList>
    </citation>
    <scope>NUCLEOTIDE SEQUENCE [LARGE SCALE GENOMIC DNA]</scope>
    <source>
        <strain evidence="3">ATCC 14538 / DSM 43046 / CBS 188.64 / JCM 3121 / NBRC 102363 / NCIMB 12654 / NRRL B-3342 / UNCC 431</strain>
    </source>
</reference>
<keyword evidence="3" id="KW-1185">Reference proteome</keyword>
<dbReference type="STRING" id="512565.AMIS_59330"/>
<feature type="domain" description="Helicase XPB/Ssl2 N-terminal" evidence="1">
    <location>
        <begin position="489"/>
        <end position="612"/>
    </location>
</feature>
<dbReference type="KEGG" id="ams:AMIS_59330"/>